<proteinExistence type="predicted"/>
<keyword evidence="2" id="KW-0378">Hydrolase</keyword>
<evidence type="ECO:0000313" key="2">
    <source>
        <dbReference type="EMBL" id="MDO7882407.1"/>
    </source>
</evidence>
<dbReference type="GO" id="GO:0016787">
    <property type="term" value="F:hydrolase activity"/>
    <property type="evidence" value="ECO:0007669"/>
    <property type="project" value="UniProtKB-KW"/>
</dbReference>
<dbReference type="PANTHER" id="PTHR43433">
    <property type="entry name" value="HYDROLASE, ALPHA/BETA FOLD FAMILY PROTEIN"/>
    <property type="match status" value="1"/>
</dbReference>
<sequence length="262" mass="28201">MTEFTTSADGTRIAYSVTGSGPALVLVDGAMCYREFGPCKSLAETLADRYTVYYYDRRGRGESGNTLPYSPEREFEDLAAVIDAAGGDAFVLGFSSGGGLVLRAAAHGVPMRKLASYEAPFIGEVRVKGQPVDAIAELNKRLDAGRPDKAVDFFMVDMVGGPAFMPLMMRLMRPVFAQLKAVAFTLPYDTEIMTGFRVPVDELSRIRVPALVMVGGKAKPNMVAAAQGVADAVPGATHRLLPGQTHQVKDEAIAPELVEFFR</sequence>
<organism evidence="2 3">
    <name type="scientific">Antiquaquibacter soli</name>
    <dbReference type="NCBI Taxonomy" id="3064523"/>
    <lineage>
        <taxon>Bacteria</taxon>
        <taxon>Bacillati</taxon>
        <taxon>Actinomycetota</taxon>
        <taxon>Actinomycetes</taxon>
        <taxon>Micrococcales</taxon>
        <taxon>Microbacteriaceae</taxon>
        <taxon>Antiquaquibacter</taxon>
    </lineage>
</organism>
<comment type="caution">
    <text evidence="2">The sequence shown here is derived from an EMBL/GenBank/DDBJ whole genome shotgun (WGS) entry which is preliminary data.</text>
</comment>
<protein>
    <submittedName>
        <fullName evidence="2">Alpha/beta hydrolase</fullName>
    </submittedName>
</protein>
<reference evidence="2 3" key="1">
    <citation type="submission" date="2023-07" db="EMBL/GenBank/DDBJ databases">
        <title>Protaetiibacter sp. nov WY-16 isolated from soil.</title>
        <authorList>
            <person name="Liu B."/>
            <person name="Wan Y."/>
        </authorList>
    </citation>
    <scope>NUCLEOTIDE SEQUENCE [LARGE SCALE GENOMIC DNA]</scope>
    <source>
        <strain evidence="2 3">WY-16</strain>
    </source>
</reference>
<dbReference type="RefSeq" id="WP_305002784.1">
    <property type="nucleotide sequence ID" value="NZ_JAUQUB010000001.1"/>
</dbReference>
<dbReference type="InterPro" id="IPR050471">
    <property type="entry name" value="AB_hydrolase"/>
</dbReference>
<dbReference type="Pfam" id="PF12697">
    <property type="entry name" value="Abhydrolase_6"/>
    <property type="match status" value="1"/>
</dbReference>
<keyword evidence="3" id="KW-1185">Reference proteome</keyword>
<dbReference type="InterPro" id="IPR000073">
    <property type="entry name" value="AB_hydrolase_1"/>
</dbReference>
<feature type="domain" description="AB hydrolase-1" evidence="1">
    <location>
        <begin position="40"/>
        <end position="246"/>
    </location>
</feature>
<dbReference type="PANTHER" id="PTHR43433:SF5">
    <property type="entry name" value="AB HYDROLASE-1 DOMAIN-CONTAINING PROTEIN"/>
    <property type="match status" value="1"/>
</dbReference>
<gene>
    <name evidence="2" type="ORF">Q5716_09250</name>
</gene>
<evidence type="ECO:0000259" key="1">
    <source>
        <dbReference type="Pfam" id="PF12697"/>
    </source>
</evidence>
<accession>A0ABT9BMZ3</accession>
<dbReference type="EMBL" id="JAUQUB010000001">
    <property type="protein sequence ID" value="MDO7882407.1"/>
    <property type="molecule type" value="Genomic_DNA"/>
</dbReference>
<evidence type="ECO:0000313" key="3">
    <source>
        <dbReference type="Proteomes" id="UP001241072"/>
    </source>
</evidence>
<dbReference type="InterPro" id="IPR029058">
    <property type="entry name" value="AB_hydrolase_fold"/>
</dbReference>
<dbReference type="SUPFAM" id="SSF53474">
    <property type="entry name" value="alpha/beta-Hydrolases"/>
    <property type="match status" value="1"/>
</dbReference>
<dbReference type="Gene3D" id="3.40.50.1820">
    <property type="entry name" value="alpha/beta hydrolase"/>
    <property type="match status" value="1"/>
</dbReference>
<name>A0ABT9BMZ3_9MICO</name>
<dbReference type="Proteomes" id="UP001241072">
    <property type="component" value="Unassembled WGS sequence"/>
</dbReference>